<accession>A0A1X6NLS3</accession>
<keyword evidence="2" id="KW-0732">Signal</keyword>
<evidence type="ECO:0000313" key="4">
    <source>
        <dbReference type="Proteomes" id="UP000218209"/>
    </source>
</evidence>
<feature type="region of interest" description="Disordered" evidence="1">
    <location>
        <begin position="92"/>
        <end position="184"/>
    </location>
</feature>
<dbReference type="Proteomes" id="UP000218209">
    <property type="component" value="Unassembled WGS sequence"/>
</dbReference>
<name>A0A1X6NLS3_PORUM</name>
<feature type="compositionally biased region" description="Basic residues" evidence="1">
    <location>
        <begin position="140"/>
        <end position="177"/>
    </location>
</feature>
<protein>
    <submittedName>
        <fullName evidence="3">Uncharacterized protein</fullName>
    </submittedName>
</protein>
<reference evidence="3 4" key="1">
    <citation type="submission" date="2017-03" db="EMBL/GenBank/DDBJ databases">
        <title>WGS assembly of Porphyra umbilicalis.</title>
        <authorList>
            <person name="Brawley S.H."/>
            <person name="Blouin N.A."/>
            <person name="Ficko-Blean E."/>
            <person name="Wheeler G.L."/>
            <person name="Lohr M."/>
            <person name="Goodson H.V."/>
            <person name="Jenkins J.W."/>
            <person name="Blaby-Haas C.E."/>
            <person name="Helliwell K.E."/>
            <person name="Chan C."/>
            <person name="Marriage T."/>
            <person name="Bhattacharya D."/>
            <person name="Klein A.S."/>
            <person name="Badis Y."/>
            <person name="Brodie J."/>
            <person name="Cao Y."/>
            <person name="Collen J."/>
            <person name="Dittami S.M."/>
            <person name="Gachon C.M."/>
            <person name="Green B.R."/>
            <person name="Karpowicz S."/>
            <person name="Kim J.W."/>
            <person name="Kudahl U."/>
            <person name="Lin S."/>
            <person name="Michel G."/>
            <person name="Mittag M."/>
            <person name="Olson B.J."/>
            <person name="Pangilinan J."/>
            <person name="Peng Y."/>
            <person name="Qiu H."/>
            <person name="Shu S."/>
            <person name="Singer J.T."/>
            <person name="Smith A.G."/>
            <person name="Sprecher B.N."/>
            <person name="Wagner V."/>
            <person name="Wang W."/>
            <person name="Wang Z.-Y."/>
            <person name="Yan J."/>
            <person name="Yarish C."/>
            <person name="Zoeuner-Riek S."/>
            <person name="Zhuang Y."/>
            <person name="Zou Y."/>
            <person name="Lindquist E.A."/>
            <person name="Grimwood J."/>
            <person name="Barry K."/>
            <person name="Rokhsar D.S."/>
            <person name="Schmutz J."/>
            <person name="Stiller J.W."/>
            <person name="Grossman A.R."/>
            <person name="Prochnik S.E."/>
        </authorList>
    </citation>
    <scope>NUCLEOTIDE SEQUENCE [LARGE SCALE GENOMIC DNA]</scope>
    <source>
        <strain evidence="3">4086291</strain>
    </source>
</reference>
<evidence type="ECO:0000313" key="3">
    <source>
        <dbReference type="EMBL" id="OSX69564.1"/>
    </source>
</evidence>
<proteinExistence type="predicted"/>
<keyword evidence="4" id="KW-1185">Reference proteome</keyword>
<gene>
    <name evidence="3" type="ORF">BU14_1390s0001</name>
</gene>
<sequence length="184" mass="20457">MSWFIVALLLHVAHTNQNAWHCVVHRSLQKKSDNTVPSRSHAVPVLNRNSKCCANKNSLTLLKLTGRRCQHGNEVPPTQSSQECQNQVIRALTSTAAAQRGAAPSSPPEARVAAEPPSPEQQPYRAELRARRPPPPPTTRPRRARGAHAQRQRRSTAKKSRKRARARPRRRSAHGRPGRATAAR</sequence>
<evidence type="ECO:0000256" key="1">
    <source>
        <dbReference type="SAM" id="MobiDB-lite"/>
    </source>
</evidence>
<feature type="signal peptide" evidence="2">
    <location>
        <begin position="1"/>
        <end position="15"/>
    </location>
</feature>
<dbReference type="AlphaFoldDB" id="A0A1X6NLS3"/>
<evidence type="ECO:0000256" key="2">
    <source>
        <dbReference type="SAM" id="SignalP"/>
    </source>
</evidence>
<feature type="chain" id="PRO_5012349341" evidence="2">
    <location>
        <begin position="16"/>
        <end position="184"/>
    </location>
</feature>
<organism evidence="3 4">
    <name type="scientific">Porphyra umbilicalis</name>
    <name type="common">Purple laver</name>
    <name type="synonym">Red alga</name>
    <dbReference type="NCBI Taxonomy" id="2786"/>
    <lineage>
        <taxon>Eukaryota</taxon>
        <taxon>Rhodophyta</taxon>
        <taxon>Bangiophyceae</taxon>
        <taxon>Bangiales</taxon>
        <taxon>Bangiaceae</taxon>
        <taxon>Porphyra</taxon>
    </lineage>
</organism>
<dbReference type="EMBL" id="KV919492">
    <property type="protein sequence ID" value="OSX69564.1"/>
    <property type="molecule type" value="Genomic_DNA"/>
</dbReference>